<evidence type="ECO:0000313" key="2">
    <source>
        <dbReference type="Proteomes" id="UP000789405"/>
    </source>
</evidence>
<proteinExistence type="predicted"/>
<organism evidence="1 2">
    <name type="scientific">Dentiscutata erythropus</name>
    <dbReference type="NCBI Taxonomy" id="1348616"/>
    <lineage>
        <taxon>Eukaryota</taxon>
        <taxon>Fungi</taxon>
        <taxon>Fungi incertae sedis</taxon>
        <taxon>Mucoromycota</taxon>
        <taxon>Glomeromycotina</taxon>
        <taxon>Glomeromycetes</taxon>
        <taxon>Diversisporales</taxon>
        <taxon>Gigasporaceae</taxon>
        <taxon>Dentiscutata</taxon>
    </lineage>
</organism>
<evidence type="ECO:0000313" key="1">
    <source>
        <dbReference type="EMBL" id="CAG8660101.1"/>
    </source>
</evidence>
<keyword evidence="2" id="KW-1185">Reference proteome</keyword>
<dbReference type="EMBL" id="CAJVPY010006297">
    <property type="protein sequence ID" value="CAG8660101.1"/>
    <property type="molecule type" value="Genomic_DNA"/>
</dbReference>
<dbReference type="Proteomes" id="UP000789405">
    <property type="component" value="Unassembled WGS sequence"/>
</dbReference>
<sequence>NIISEFNNMSSELLISNEIPYLTEINNLEATDTIEDQVDNGKKLVYPITLKIDFKHWAELDR</sequence>
<dbReference type="AlphaFoldDB" id="A0A9N9H5H5"/>
<dbReference type="OrthoDB" id="10416421at2759"/>
<reference evidence="1" key="1">
    <citation type="submission" date="2021-06" db="EMBL/GenBank/DDBJ databases">
        <authorList>
            <person name="Kallberg Y."/>
            <person name="Tangrot J."/>
            <person name="Rosling A."/>
        </authorList>
    </citation>
    <scope>NUCLEOTIDE SEQUENCE</scope>
    <source>
        <strain evidence="1">MA453B</strain>
    </source>
</reference>
<comment type="caution">
    <text evidence="1">The sequence shown here is derived from an EMBL/GenBank/DDBJ whole genome shotgun (WGS) entry which is preliminary data.</text>
</comment>
<protein>
    <submittedName>
        <fullName evidence="1">23291_t:CDS:1</fullName>
    </submittedName>
</protein>
<name>A0A9N9H5H5_9GLOM</name>
<gene>
    <name evidence="1" type="ORF">DERYTH_LOCUS10663</name>
</gene>
<accession>A0A9N9H5H5</accession>
<feature type="non-terminal residue" evidence="1">
    <location>
        <position position="1"/>
    </location>
</feature>